<dbReference type="Gene3D" id="3.40.1190.20">
    <property type="match status" value="1"/>
</dbReference>
<keyword evidence="1" id="KW-0479">Metal-binding</keyword>
<accession>A0AAV5APT4</accession>
<dbReference type="Pfam" id="PF00294">
    <property type="entry name" value="PfkB"/>
    <property type="match status" value="1"/>
</dbReference>
<dbReference type="SUPFAM" id="SSF110581">
    <property type="entry name" value="Indigoidine synthase A-like"/>
    <property type="match status" value="1"/>
</dbReference>
<keyword evidence="8" id="KW-1185">Reference proteome</keyword>
<keyword evidence="3" id="KW-0464">Manganese</keyword>
<keyword evidence="5" id="KW-0326">Glycosidase</keyword>
<comment type="caution">
    <text evidence="7">The sequence shown here is derived from an EMBL/GenBank/DDBJ whole genome shotgun (WGS) entry which is preliminary data.</text>
</comment>
<reference evidence="7" key="1">
    <citation type="submission" date="2021-10" db="EMBL/GenBank/DDBJ databases">
        <title>De novo Genome Assembly of Clathrus columnatus (Basidiomycota, Fungi) Using Illumina and Nanopore Sequence Data.</title>
        <authorList>
            <person name="Ogiso-Tanaka E."/>
            <person name="Itagaki H."/>
            <person name="Hosoya T."/>
            <person name="Hosaka K."/>
        </authorList>
    </citation>
    <scope>NUCLEOTIDE SEQUENCE</scope>
    <source>
        <strain evidence="7">MO-923</strain>
    </source>
</reference>
<evidence type="ECO:0000256" key="1">
    <source>
        <dbReference type="ARBA" id="ARBA00022723"/>
    </source>
</evidence>
<dbReference type="GO" id="GO:0005737">
    <property type="term" value="C:cytoplasm"/>
    <property type="evidence" value="ECO:0007669"/>
    <property type="project" value="TreeGrafter"/>
</dbReference>
<dbReference type="GO" id="GO:0016798">
    <property type="term" value="F:hydrolase activity, acting on glycosyl bonds"/>
    <property type="evidence" value="ECO:0007669"/>
    <property type="project" value="UniProtKB-KW"/>
</dbReference>
<keyword evidence="4" id="KW-0456">Lyase</keyword>
<dbReference type="GO" id="GO:0004730">
    <property type="term" value="F:pseudouridylate synthase activity"/>
    <property type="evidence" value="ECO:0007669"/>
    <property type="project" value="InterPro"/>
</dbReference>
<dbReference type="HAMAP" id="MF_01876">
    <property type="entry name" value="PsiMP_glycosidase"/>
    <property type="match status" value="1"/>
</dbReference>
<dbReference type="GO" id="GO:0046872">
    <property type="term" value="F:metal ion binding"/>
    <property type="evidence" value="ECO:0007669"/>
    <property type="project" value="UniProtKB-KW"/>
</dbReference>
<sequence>MIRNLIRYSCPGRKISPQRLYYSLPTRFIDIAPEVEEALNSGLPVVALESTIITHGMPYPINLTTAVSVEAQVRSTGAIPATIAILKGRIVVGMSRSQLEHISDAQSGARDLIKVSRRDLATMVGLKLSGGTTISATSLIASSVGIKVFATGGLGGVHRGGEITWDVSADLTELGRTPIAVVSAGIKSILDVERTLEYLETQGVAVITYGPDRRFPGFYIPDSGYKSPWNVNSPEEAAMIIDAVDALGLKSGVLFAAPIPESHSKDAAVIQDAVDKAVKESEEKGVNKLGRDATPWILRRVAELSKGKSLPSSILDYSKPPLSDPKPLVVIGGAAVDVICQRTGQNVTVPDDLCTTFPGEITFHTGGVARNIAEAAHRILSTSENPSEAQVLLISPLANDFAGTTLVNDCERLGMPTDGLFYKSGRSATCTQILDLNKNLVTGIADMSIMETMEFDSVWFTIFSSFFEPTSIPRSVSILAAIEKVLQLEQYQSSPVNFASPNHLELSHMFETMRLSENTLMGSRFWWSVMDDLTLEETYRSDLAKFSRSIHIAEGLNFLEKGIPQMAVSLIPFFKHLFVKLGKHGVLVVMRLVGDKANGWMNERTSFEKRQVLARGKDSVLVLKHYSAVAFKQEIVNVTGAGDSFVGSLLTDLMWDELLCPTRLDEIIDKAQCAAVLSLTSAEAVSPRLQYNSRKNLFL</sequence>
<dbReference type="Proteomes" id="UP001050691">
    <property type="component" value="Unassembled WGS sequence"/>
</dbReference>
<evidence type="ECO:0000256" key="2">
    <source>
        <dbReference type="ARBA" id="ARBA00022801"/>
    </source>
</evidence>
<evidence type="ECO:0000313" key="7">
    <source>
        <dbReference type="EMBL" id="GJJ13915.1"/>
    </source>
</evidence>
<dbReference type="PANTHER" id="PTHR42909">
    <property type="entry name" value="ZGC:136858"/>
    <property type="match status" value="1"/>
</dbReference>
<evidence type="ECO:0000256" key="3">
    <source>
        <dbReference type="ARBA" id="ARBA00023211"/>
    </source>
</evidence>
<evidence type="ECO:0000256" key="5">
    <source>
        <dbReference type="ARBA" id="ARBA00023295"/>
    </source>
</evidence>
<dbReference type="PANTHER" id="PTHR42909:SF1">
    <property type="entry name" value="CARBOHYDRATE KINASE PFKB DOMAIN-CONTAINING PROTEIN"/>
    <property type="match status" value="1"/>
</dbReference>
<dbReference type="InterPro" id="IPR011611">
    <property type="entry name" value="PfkB_dom"/>
</dbReference>
<dbReference type="Pfam" id="PF04227">
    <property type="entry name" value="Indigoidine_A"/>
    <property type="match status" value="1"/>
</dbReference>
<organism evidence="7 8">
    <name type="scientific">Clathrus columnatus</name>
    <dbReference type="NCBI Taxonomy" id="1419009"/>
    <lineage>
        <taxon>Eukaryota</taxon>
        <taxon>Fungi</taxon>
        <taxon>Dikarya</taxon>
        <taxon>Basidiomycota</taxon>
        <taxon>Agaricomycotina</taxon>
        <taxon>Agaricomycetes</taxon>
        <taxon>Phallomycetidae</taxon>
        <taxon>Phallales</taxon>
        <taxon>Clathraceae</taxon>
        <taxon>Clathrus</taxon>
    </lineage>
</organism>
<evidence type="ECO:0000313" key="8">
    <source>
        <dbReference type="Proteomes" id="UP001050691"/>
    </source>
</evidence>
<name>A0AAV5APT4_9AGAM</name>
<proteinExistence type="inferred from homology"/>
<dbReference type="Gene3D" id="3.40.1790.10">
    <property type="entry name" value="Indigoidine synthase domain"/>
    <property type="match status" value="1"/>
</dbReference>
<dbReference type="InterPro" id="IPR007342">
    <property type="entry name" value="PsuG"/>
</dbReference>
<dbReference type="SUPFAM" id="SSF53613">
    <property type="entry name" value="Ribokinase-like"/>
    <property type="match status" value="1"/>
</dbReference>
<dbReference type="InterPro" id="IPR022830">
    <property type="entry name" value="Indigdn_synthA-like"/>
</dbReference>
<dbReference type="AlphaFoldDB" id="A0AAV5APT4"/>
<dbReference type="EMBL" id="BPWL01000009">
    <property type="protein sequence ID" value="GJJ13915.1"/>
    <property type="molecule type" value="Genomic_DNA"/>
</dbReference>
<keyword evidence="2" id="KW-0378">Hydrolase</keyword>
<dbReference type="InterPro" id="IPR029056">
    <property type="entry name" value="Ribokinase-like"/>
</dbReference>
<evidence type="ECO:0000259" key="6">
    <source>
        <dbReference type="Pfam" id="PF00294"/>
    </source>
</evidence>
<evidence type="ECO:0000256" key="4">
    <source>
        <dbReference type="ARBA" id="ARBA00023239"/>
    </source>
</evidence>
<protein>
    <recommendedName>
        <fullName evidence="6">Carbohydrate kinase PfkB domain-containing protein</fullName>
    </recommendedName>
</protein>
<gene>
    <name evidence="7" type="ORF">Clacol_008172</name>
</gene>
<feature type="domain" description="Carbohydrate kinase PfkB" evidence="6">
    <location>
        <begin position="606"/>
        <end position="686"/>
    </location>
</feature>